<gene>
    <name evidence="1" type="ORF">SAMN04489858_10982</name>
</gene>
<organism evidence="1 2">
    <name type="scientific">Paracoccus homiensis</name>
    <dbReference type="NCBI Taxonomy" id="364199"/>
    <lineage>
        <taxon>Bacteria</taxon>
        <taxon>Pseudomonadati</taxon>
        <taxon>Pseudomonadota</taxon>
        <taxon>Alphaproteobacteria</taxon>
        <taxon>Rhodobacterales</taxon>
        <taxon>Paracoccaceae</taxon>
        <taxon>Paracoccus</taxon>
    </lineage>
</organism>
<keyword evidence="2" id="KW-1185">Reference proteome</keyword>
<name>A0A1I0GU40_9RHOB</name>
<reference evidence="1 2" key="1">
    <citation type="submission" date="2016-10" db="EMBL/GenBank/DDBJ databases">
        <authorList>
            <person name="de Groot N.N."/>
        </authorList>
    </citation>
    <scope>NUCLEOTIDE SEQUENCE [LARGE SCALE GENOMIC DNA]</scope>
    <source>
        <strain evidence="1 2">DSM 17862</strain>
    </source>
</reference>
<dbReference type="RefSeq" id="WP_090735659.1">
    <property type="nucleotide sequence ID" value="NZ_FOHO01000009.1"/>
</dbReference>
<sequence>MRAYLAAGALAAVLSALGLAYWQGRGAGEADRLRDHISTRERMDEVDTSFDGCGWFDRLREACE</sequence>
<evidence type="ECO:0000313" key="2">
    <source>
        <dbReference type="Proteomes" id="UP000199180"/>
    </source>
</evidence>
<dbReference type="AlphaFoldDB" id="A0A1I0GU40"/>
<dbReference type="STRING" id="364199.SAMN04489858_10982"/>
<accession>A0A1I0GU40</accession>
<protein>
    <submittedName>
        <fullName evidence="1">Uncharacterized protein</fullName>
    </submittedName>
</protein>
<dbReference type="OrthoDB" id="7876018at2"/>
<dbReference type="EMBL" id="FOHO01000009">
    <property type="protein sequence ID" value="SET74687.1"/>
    <property type="molecule type" value="Genomic_DNA"/>
</dbReference>
<evidence type="ECO:0000313" key="1">
    <source>
        <dbReference type="EMBL" id="SET74687.1"/>
    </source>
</evidence>
<proteinExistence type="predicted"/>
<dbReference type="Proteomes" id="UP000199180">
    <property type="component" value="Unassembled WGS sequence"/>
</dbReference>